<dbReference type="AlphaFoldDB" id="A0A6F8Y2N4"/>
<evidence type="ECO:0000256" key="1">
    <source>
        <dbReference type="SAM" id="MobiDB-lite"/>
    </source>
</evidence>
<dbReference type="Proteomes" id="UP000502508">
    <property type="component" value="Chromosome"/>
</dbReference>
<reference evidence="2 3" key="2">
    <citation type="submission" date="2020-03" db="EMBL/GenBank/DDBJ databases">
        <authorList>
            <person name="Ichikawa N."/>
            <person name="Kimura A."/>
            <person name="Kitahashi Y."/>
            <person name="Uohara A."/>
        </authorList>
    </citation>
    <scope>NUCLEOTIDE SEQUENCE [LARGE SCALE GENOMIC DNA]</scope>
    <source>
        <strain evidence="2 3">NBRC 107702</strain>
    </source>
</reference>
<dbReference type="Gene3D" id="2.130.10.10">
    <property type="entry name" value="YVTN repeat-like/Quinoprotein amine dehydrogenase"/>
    <property type="match status" value="1"/>
</dbReference>
<feature type="region of interest" description="Disordered" evidence="1">
    <location>
        <begin position="298"/>
        <end position="335"/>
    </location>
</feature>
<dbReference type="KEGG" id="pfla:Pflav_066990"/>
<gene>
    <name evidence="2" type="ORF">Pflav_066990</name>
</gene>
<proteinExistence type="predicted"/>
<sequence>MAVWTYRNALLDVRCDDAKECQLSAWEPRGTSPMWTVDLPGVGFVLFADNPDLLDAKPLTTRRVEGGAGGPVLMPSLLGFPVDGKVRVVDTAAGRVVQDFEPDRHDRHVVVGGRVIRVEARSADGTCYFTVFATDPALQREVWRHEAVNLRTADGAGCAQREDPSGGQNVVVGVTADGREAVLDAYDGRVLWLGGHGDKLLAVDDQYALVRPSGGKAVTSYEFGVPKARWSYTTADPKAEASITRFAAIVAPEEPDRIVALSPSSGRPLADVRSSAKVLAVGPTGMIIGEQREIGFVPFAGASPPGSPGPPGSTPAPADTSLCDGPKEPLCGQDK</sequence>
<name>A0A6F8Y2N4_9ACTN</name>
<reference evidence="2 3" key="1">
    <citation type="submission" date="2020-03" db="EMBL/GenBank/DDBJ databases">
        <title>Whole genome shotgun sequence of Phytohabitans flavus NBRC 107702.</title>
        <authorList>
            <person name="Komaki H."/>
            <person name="Tamura T."/>
        </authorList>
    </citation>
    <scope>NUCLEOTIDE SEQUENCE [LARGE SCALE GENOMIC DNA]</scope>
    <source>
        <strain evidence="2 3">NBRC 107702</strain>
    </source>
</reference>
<evidence type="ECO:0000313" key="3">
    <source>
        <dbReference type="Proteomes" id="UP000502508"/>
    </source>
</evidence>
<evidence type="ECO:0000313" key="2">
    <source>
        <dbReference type="EMBL" id="BCB80289.1"/>
    </source>
</evidence>
<dbReference type="InterPro" id="IPR011047">
    <property type="entry name" value="Quinoprotein_ADH-like_sf"/>
</dbReference>
<dbReference type="InterPro" id="IPR015943">
    <property type="entry name" value="WD40/YVTN_repeat-like_dom_sf"/>
</dbReference>
<protein>
    <submittedName>
        <fullName evidence="2">Uncharacterized protein</fullName>
    </submittedName>
</protein>
<organism evidence="2 3">
    <name type="scientific">Phytohabitans flavus</name>
    <dbReference type="NCBI Taxonomy" id="1076124"/>
    <lineage>
        <taxon>Bacteria</taxon>
        <taxon>Bacillati</taxon>
        <taxon>Actinomycetota</taxon>
        <taxon>Actinomycetes</taxon>
        <taxon>Micromonosporales</taxon>
        <taxon>Micromonosporaceae</taxon>
    </lineage>
</organism>
<feature type="compositionally biased region" description="Pro residues" evidence="1">
    <location>
        <begin position="305"/>
        <end position="314"/>
    </location>
</feature>
<keyword evidence="3" id="KW-1185">Reference proteome</keyword>
<dbReference type="EMBL" id="AP022870">
    <property type="protein sequence ID" value="BCB80289.1"/>
    <property type="molecule type" value="Genomic_DNA"/>
</dbReference>
<dbReference type="SUPFAM" id="SSF50998">
    <property type="entry name" value="Quinoprotein alcohol dehydrogenase-like"/>
    <property type="match status" value="1"/>
</dbReference>
<accession>A0A6F8Y2N4</accession>